<proteinExistence type="predicted"/>
<dbReference type="InterPro" id="IPR045272">
    <property type="entry name" value="ANXUR1/2-like"/>
</dbReference>
<dbReference type="PROSITE" id="PS00107">
    <property type="entry name" value="PROTEIN_KINASE_ATP"/>
    <property type="match status" value="1"/>
</dbReference>
<dbReference type="GO" id="GO:0005524">
    <property type="term" value="F:ATP binding"/>
    <property type="evidence" value="ECO:0007669"/>
    <property type="project" value="UniProtKB-UniRule"/>
</dbReference>
<gene>
    <name evidence="16" type="ORF">DEO72_LG5g529</name>
</gene>
<keyword evidence="4 13" id="KW-0812">Transmembrane</keyword>
<evidence type="ECO:0000256" key="6">
    <source>
        <dbReference type="ARBA" id="ARBA00022741"/>
    </source>
</evidence>
<evidence type="ECO:0000256" key="3">
    <source>
        <dbReference type="ARBA" id="ARBA00022679"/>
    </source>
</evidence>
<dbReference type="Gene3D" id="3.30.200.20">
    <property type="entry name" value="Phosphorylase Kinase, domain 1"/>
    <property type="match status" value="1"/>
</dbReference>
<keyword evidence="7 16" id="KW-0418">Kinase</keyword>
<keyword evidence="17" id="KW-1185">Reference proteome</keyword>
<evidence type="ECO:0000256" key="9">
    <source>
        <dbReference type="ARBA" id="ARBA00022989"/>
    </source>
</evidence>
<evidence type="ECO:0000256" key="13">
    <source>
        <dbReference type="SAM" id="Phobius"/>
    </source>
</evidence>
<dbReference type="CDD" id="cd14066">
    <property type="entry name" value="STKc_IRAK"/>
    <property type="match status" value="1"/>
</dbReference>
<sequence length="820" mass="92353">MRFKAVIFFLLHLFSHLQAYTPVDNFTISCGSSGTSYDGQRTWTGDTGSVLLTNEDATVSAKATTTQSPSTNQVPYATARLSHSQFSYSFSFSTGGPKFLRLFFFPASYPSFPRTHASFSVHSNQFILLQDFNASLNADAENKEVIFKEYIVFVEEGQSLILIFTPSQSNSYAFINGIEVLSMPNNLYYTSANDTGFTNVGNTTPYVLATGFAMQTEYRIEVGGQEISPQNDTGLFRKWAGDDETYFVKQNPGLSAVADTKMNITVSPDYVAPEALYRTSRSMGTNATLNQISNLTWEFPVDSGFTYLLRLHFCEFEPDIKEVGDRVFFIYIASQLAERRADVMMWSEKRKGFGVYKDYAVFISKNDYQKKVNLSLQMHPYGDETKYSSAFLNGLEIFKISDPRSNNLAGPNPIETPQEKGNRRNRGRIIGITAGTVSGVVFISLVVSFVLLSTNFKWSALLFPMTKSTKYHNFSLPSDQCRRFSFVEIKAATKNFDNAFIVGDGGFGHVYKGYIDDNSVPVAIKRLRQGSQQGASEFVNEIQMLSQLRHRHLVSLIGYCCDNKEMILVYEFMGRGNLREHLYGTDNPCLSWKQRLKICIGAARGLSYLHSGAKHMIIHRDVKTTNILLDEKWVAKVSDFGLSKMGPNEMSKAHVSTAVKGSFGYLDPEYYIRQRLTEKSDVYSFGVVLFEVLCARSPLIHSEETEQVSLANWARYCCQNGIVAEIVDPILKGKIAPDCLTKFCEIGVCCLSQEGMQRPSMNDVVLMLESVLKLQESADEYETEEDIDRVFDAGEHRNSYKDNDKFMLELFSEIVDTKPR</sequence>
<dbReference type="InterPro" id="IPR001245">
    <property type="entry name" value="Ser-Thr/Tyr_kinase_cat_dom"/>
</dbReference>
<evidence type="ECO:0000256" key="1">
    <source>
        <dbReference type="ARBA" id="ARBA00004479"/>
    </source>
</evidence>
<dbReference type="Pfam" id="PF07714">
    <property type="entry name" value="PK_Tyr_Ser-Thr"/>
    <property type="match status" value="1"/>
</dbReference>
<dbReference type="AlphaFoldDB" id="A0A4D6LUZ3"/>
<organism evidence="16 17">
    <name type="scientific">Vigna unguiculata</name>
    <name type="common">Cowpea</name>
    <dbReference type="NCBI Taxonomy" id="3917"/>
    <lineage>
        <taxon>Eukaryota</taxon>
        <taxon>Viridiplantae</taxon>
        <taxon>Streptophyta</taxon>
        <taxon>Embryophyta</taxon>
        <taxon>Tracheophyta</taxon>
        <taxon>Spermatophyta</taxon>
        <taxon>Magnoliopsida</taxon>
        <taxon>eudicotyledons</taxon>
        <taxon>Gunneridae</taxon>
        <taxon>Pentapetalae</taxon>
        <taxon>rosids</taxon>
        <taxon>fabids</taxon>
        <taxon>Fabales</taxon>
        <taxon>Fabaceae</taxon>
        <taxon>Papilionoideae</taxon>
        <taxon>50 kb inversion clade</taxon>
        <taxon>NPAAA clade</taxon>
        <taxon>indigoferoid/millettioid clade</taxon>
        <taxon>Phaseoleae</taxon>
        <taxon>Vigna</taxon>
    </lineage>
</organism>
<evidence type="ECO:0000256" key="7">
    <source>
        <dbReference type="ARBA" id="ARBA00022777"/>
    </source>
</evidence>
<dbReference type="Pfam" id="PF12819">
    <property type="entry name" value="Malectin_like"/>
    <property type="match status" value="1"/>
</dbReference>
<dbReference type="FunFam" id="2.60.120.430:FF:000007">
    <property type="entry name" value="FERONIA receptor-like kinase"/>
    <property type="match status" value="1"/>
</dbReference>
<dbReference type="FunFam" id="2.60.120.430:FF:000003">
    <property type="entry name" value="FERONIA receptor-like kinase"/>
    <property type="match status" value="1"/>
</dbReference>
<dbReference type="InterPro" id="IPR000719">
    <property type="entry name" value="Prot_kinase_dom"/>
</dbReference>
<keyword evidence="11" id="KW-0325">Glycoprotein</keyword>
<dbReference type="Gene3D" id="2.60.120.430">
    <property type="entry name" value="Galactose-binding lectin"/>
    <property type="match status" value="2"/>
</dbReference>
<dbReference type="EMBL" id="CP039349">
    <property type="protein sequence ID" value="QCD92465.1"/>
    <property type="molecule type" value="Genomic_DNA"/>
</dbReference>
<keyword evidence="2" id="KW-0723">Serine/threonine-protein kinase</keyword>
<dbReference type="GO" id="GO:0004714">
    <property type="term" value="F:transmembrane receptor protein tyrosine kinase activity"/>
    <property type="evidence" value="ECO:0007669"/>
    <property type="project" value="InterPro"/>
</dbReference>
<dbReference type="GO" id="GO:0004674">
    <property type="term" value="F:protein serine/threonine kinase activity"/>
    <property type="evidence" value="ECO:0007669"/>
    <property type="project" value="UniProtKB-KW"/>
</dbReference>
<reference evidence="16 17" key="1">
    <citation type="submission" date="2019-04" db="EMBL/GenBank/DDBJ databases">
        <title>An improved genome assembly and genetic linkage map for asparagus bean, Vigna unguiculata ssp. sesquipedialis.</title>
        <authorList>
            <person name="Xia Q."/>
            <person name="Zhang R."/>
            <person name="Dong Y."/>
        </authorList>
    </citation>
    <scope>NUCLEOTIDE SEQUENCE [LARGE SCALE GENOMIC DNA]</scope>
    <source>
        <tissue evidence="16">Leaf</tissue>
    </source>
</reference>
<protein>
    <submittedName>
        <fullName evidence="16">Interleukin-1 receptor-associated kinase 4</fullName>
    </submittedName>
</protein>
<dbReference type="PANTHER" id="PTHR34590">
    <property type="entry name" value="OS03G0124300 PROTEIN-RELATED"/>
    <property type="match status" value="1"/>
</dbReference>
<evidence type="ECO:0000256" key="8">
    <source>
        <dbReference type="ARBA" id="ARBA00022840"/>
    </source>
</evidence>
<feature type="binding site" evidence="12">
    <location>
        <position position="525"/>
    </location>
    <ligand>
        <name>ATP</name>
        <dbReference type="ChEBI" id="CHEBI:30616"/>
    </ligand>
</feature>
<dbReference type="InterPro" id="IPR008271">
    <property type="entry name" value="Ser/Thr_kinase_AS"/>
</dbReference>
<dbReference type="FunFam" id="1.10.510.10:FF:000252">
    <property type="entry name" value="Receptor-like protein kinase FERONIA"/>
    <property type="match status" value="1"/>
</dbReference>
<feature type="signal peptide" evidence="14">
    <location>
        <begin position="1"/>
        <end position="19"/>
    </location>
</feature>
<feature type="transmembrane region" description="Helical" evidence="13">
    <location>
        <begin position="429"/>
        <end position="452"/>
    </location>
</feature>
<dbReference type="Gene3D" id="1.10.510.10">
    <property type="entry name" value="Transferase(Phosphotransferase) domain 1"/>
    <property type="match status" value="1"/>
</dbReference>
<evidence type="ECO:0000259" key="15">
    <source>
        <dbReference type="PROSITE" id="PS50011"/>
    </source>
</evidence>
<feature type="chain" id="PRO_5020026509" evidence="14">
    <location>
        <begin position="20"/>
        <end position="820"/>
    </location>
</feature>
<dbReference type="Proteomes" id="UP000501690">
    <property type="component" value="Linkage Group LG5"/>
</dbReference>
<dbReference type="InterPro" id="IPR017441">
    <property type="entry name" value="Protein_kinase_ATP_BS"/>
</dbReference>
<evidence type="ECO:0000256" key="4">
    <source>
        <dbReference type="ARBA" id="ARBA00022692"/>
    </source>
</evidence>
<keyword evidence="3" id="KW-0808">Transferase</keyword>
<evidence type="ECO:0000256" key="2">
    <source>
        <dbReference type="ARBA" id="ARBA00022527"/>
    </source>
</evidence>
<evidence type="ECO:0000313" key="16">
    <source>
        <dbReference type="EMBL" id="QCD92465.1"/>
    </source>
</evidence>
<keyword evidence="9 13" id="KW-1133">Transmembrane helix</keyword>
<dbReference type="FunFam" id="3.30.200.20:FF:000039">
    <property type="entry name" value="receptor-like protein kinase FERONIA"/>
    <property type="match status" value="1"/>
</dbReference>
<evidence type="ECO:0000256" key="5">
    <source>
        <dbReference type="ARBA" id="ARBA00022729"/>
    </source>
</evidence>
<dbReference type="PROSITE" id="PS50011">
    <property type="entry name" value="PROTEIN_KINASE_DOM"/>
    <property type="match status" value="1"/>
</dbReference>
<accession>A0A4D6LUZ3</accession>
<dbReference type="PROSITE" id="PS00108">
    <property type="entry name" value="PROTEIN_KINASE_ST"/>
    <property type="match status" value="1"/>
</dbReference>
<feature type="domain" description="Protein kinase" evidence="15">
    <location>
        <begin position="496"/>
        <end position="772"/>
    </location>
</feature>
<dbReference type="GO" id="GO:0016020">
    <property type="term" value="C:membrane"/>
    <property type="evidence" value="ECO:0007669"/>
    <property type="project" value="UniProtKB-SubCell"/>
</dbReference>
<dbReference type="SMART" id="SM00220">
    <property type="entry name" value="S_TKc"/>
    <property type="match status" value="1"/>
</dbReference>
<keyword evidence="6 12" id="KW-0547">Nucleotide-binding</keyword>
<dbReference type="OrthoDB" id="1720310at2759"/>
<evidence type="ECO:0000313" key="17">
    <source>
        <dbReference type="Proteomes" id="UP000501690"/>
    </source>
</evidence>
<dbReference type="InterPro" id="IPR024788">
    <property type="entry name" value="Malectin-like_Carb-bd_dom"/>
</dbReference>
<comment type="subcellular location">
    <subcellularLocation>
        <location evidence="1">Membrane</location>
        <topology evidence="1">Single-pass type I membrane protein</topology>
    </subcellularLocation>
</comment>
<evidence type="ECO:0000256" key="10">
    <source>
        <dbReference type="ARBA" id="ARBA00023136"/>
    </source>
</evidence>
<dbReference type="GO" id="GO:0010038">
    <property type="term" value="P:response to metal ion"/>
    <property type="evidence" value="ECO:0007669"/>
    <property type="project" value="UniProtKB-ARBA"/>
</dbReference>
<dbReference type="InterPro" id="IPR011009">
    <property type="entry name" value="Kinase-like_dom_sf"/>
</dbReference>
<dbReference type="PANTHER" id="PTHR34590:SF15">
    <property type="entry name" value="PROTEIN KINASE DOMAIN-CONTAINING PROTEIN"/>
    <property type="match status" value="1"/>
</dbReference>
<evidence type="ECO:0000256" key="11">
    <source>
        <dbReference type="ARBA" id="ARBA00023180"/>
    </source>
</evidence>
<evidence type="ECO:0000256" key="14">
    <source>
        <dbReference type="SAM" id="SignalP"/>
    </source>
</evidence>
<keyword evidence="10 13" id="KW-0472">Membrane</keyword>
<evidence type="ECO:0000256" key="12">
    <source>
        <dbReference type="PROSITE-ProRule" id="PRU10141"/>
    </source>
</evidence>
<name>A0A4D6LUZ3_VIGUN</name>
<keyword evidence="5 14" id="KW-0732">Signal</keyword>
<dbReference type="SUPFAM" id="SSF56112">
    <property type="entry name" value="Protein kinase-like (PK-like)"/>
    <property type="match status" value="1"/>
</dbReference>
<keyword evidence="16" id="KW-0675">Receptor</keyword>
<dbReference type="Gramene" id="Vigun04g062400.1.v1.2">
    <property type="protein sequence ID" value="Vigun04g062400.1.v1.2.CDS.1"/>
    <property type="gene ID" value="Vigun04g062400.v1.2"/>
</dbReference>
<keyword evidence="8 12" id="KW-0067">ATP-binding</keyword>